<sequence>MTQATASLDAERQELLDLSEELLARACTVDHLRARLDDGTAHSPALWARLAEAGILSALVPEEQGGIALTPAHLSTTLHAFGRHAVPEPFLETAVIAASVLGASSWQEAPAWLERIAGGDAIVAIRMDDAPHVAFARDADLMIDLRSDDSVHAFTREELDVRDVASLDPLRPLAAVTTTGPRAVLEVAPEDLERIRAIAVAGAACMLAGASRSLLDLTVDYIGVRKQFDRPVGSFQGVKHKVADVAVMVDLAEAAALTALDRVAEPDALRRAAAAKAYGGDTAHLANLHALQLHGGIGFTWEYQLHIWLKRVMSLSADYGTTRMLRRRLAKELLASLDEVPSS</sequence>
<dbReference type="Pfam" id="PF00441">
    <property type="entry name" value="Acyl-CoA_dh_1"/>
    <property type="match status" value="1"/>
</dbReference>
<dbReference type="Gene3D" id="1.10.540.10">
    <property type="entry name" value="Acyl-CoA dehydrogenase/oxidase, N-terminal domain"/>
    <property type="match status" value="1"/>
</dbReference>
<proteinExistence type="inferred from homology"/>
<evidence type="ECO:0000259" key="7">
    <source>
        <dbReference type="Pfam" id="PF02771"/>
    </source>
</evidence>
<keyword evidence="3" id="KW-0285">Flavoprotein</keyword>
<dbReference type="Proteomes" id="UP001597042">
    <property type="component" value="Unassembled WGS sequence"/>
</dbReference>
<evidence type="ECO:0000256" key="5">
    <source>
        <dbReference type="ARBA" id="ARBA00023002"/>
    </source>
</evidence>
<dbReference type="Gene3D" id="1.20.140.10">
    <property type="entry name" value="Butyryl-CoA Dehydrogenase, subunit A, domain 3"/>
    <property type="match status" value="1"/>
</dbReference>
<dbReference type="InterPro" id="IPR009075">
    <property type="entry name" value="AcylCo_DH/oxidase_C"/>
</dbReference>
<keyword evidence="9" id="KW-1185">Reference proteome</keyword>
<dbReference type="Pfam" id="PF02771">
    <property type="entry name" value="Acyl-CoA_dh_N"/>
    <property type="match status" value="1"/>
</dbReference>
<evidence type="ECO:0000259" key="6">
    <source>
        <dbReference type="Pfam" id="PF00441"/>
    </source>
</evidence>
<organism evidence="8 9">
    <name type="scientific">Microbacterium koreense</name>
    <dbReference type="NCBI Taxonomy" id="323761"/>
    <lineage>
        <taxon>Bacteria</taxon>
        <taxon>Bacillati</taxon>
        <taxon>Actinomycetota</taxon>
        <taxon>Actinomycetes</taxon>
        <taxon>Micrococcales</taxon>
        <taxon>Microbacteriaceae</taxon>
        <taxon>Microbacterium</taxon>
    </lineage>
</organism>
<keyword evidence="4" id="KW-0274">FAD</keyword>
<comment type="cofactor">
    <cofactor evidence="1">
        <name>FAD</name>
        <dbReference type="ChEBI" id="CHEBI:57692"/>
    </cofactor>
</comment>
<evidence type="ECO:0000256" key="3">
    <source>
        <dbReference type="ARBA" id="ARBA00022630"/>
    </source>
</evidence>
<gene>
    <name evidence="8" type="ORF">ACFQZV_04675</name>
</gene>
<comment type="caution">
    <text evidence="8">The sequence shown here is derived from an EMBL/GenBank/DDBJ whole genome shotgun (WGS) entry which is preliminary data.</text>
</comment>
<reference evidence="9" key="1">
    <citation type="journal article" date="2019" name="Int. J. Syst. Evol. Microbiol.">
        <title>The Global Catalogue of Microorganisms (GCM) 10K type strain sequencing project: providing services to taxonomists for standard genome sequencing and annotation.</title>
        <authorList>
            <consortium name="The Broad Institute Genomics Platform"/>
            <consortium name="The Broad Institute Genome Sequencing Center for Infectious Disease"/>
            <person name="Wu L."/>
            <person name="Ma J."/>
        </authorList>
    </citation>
    <scope>NUCLEOTIDE SEQUENCE [LARGE SCALE GENOMIC DNA]</scope>
    <source>
        <strain evidence="9">CCUG 50754</strain>
    </source>
</reference>
<name>A0ABW2ZPP7_9MICO</name>
<keyword evidence="5" id="KW-0560">Oxidoreductase</keyword>
<feature type="domain" description="Acyl-CoA dehydrogenase/oxidase C-terminal" evidence="6">
    <location>
        <begin position="203"/>
        <end position="333"/>
    </location>
</feature>
<accession>A0ABW2ZPP7</accession>
<dbReference type="SUPFAM" id="SSF47203">
    <property type="entry name" value="Acyl-CoA dehydrogenase C-terminal domain-like"/>
    <property type="match status" value="1"/>
</dbReference>
<evidence type="ECO:0000256" key="4">
    <source>
        <dbReference type="ARBA" id="ARBA00022827"/>
    </source>
</evidence>
<dbReference type="InterPro" id="IPR037069">
    <property type="entry name" value="AcylCoA_DH/ox_N_sf"/>
</dbReference>
<dbReference type="SUPFAM" id="SSF56645">
    <property type="entry name" value="Acyl-CoA dehydrogenase NM domain-like"/>
    <property type="match status" value="1"/>
</dbReference>
<dbReference type="InterPro" id="IPR013786">
    <property type="entry name" value="AcylCoA_DH/ox_N"/>
</dbReference>
<dbReference type="PANTHER" id="PTHR43884:SF20">
    <property type="entry name" value="ACYL-COA DEHYDROGENASE FADE28"/>
    <property type="match status" value="1"/>
</dbReference>
<dbReference type="InterPro" id="IPR036250">
    <property type="entry name" value="AcylCo_DH-like_C"/>
</dbReference>
<protein>
    <submittedName>
        <fullName evidence="8">Acyl-CoA dehydrogenase family protein</fullName>
    </submittedName>
</protein>
<evidence type="ECO:0000313" key="9">
    <source>
        <dbReference type="Proteomes" id="UP001597042"/>
    </source>
</evidence>
<dbReference type="RefSeq" id="WP_378753263.1">
    <property type="nucleotide sequence ID" value="NZ_JBHSSV010000014.1"/>
</dbReference>
<feature type="domain" description="Acyl-CoA dehydrogenase/oxidase N-terminal" evidence="7">
    <location>
        <begin position="11"/>
        <end position="119"/>
    </location>
</feature>
<comment type="similarity">
    <text evidence="2">Belongs to the acyl-CoA dehydrogenase family.</text>
</comment>
<evidence type="ECO:0000256" key="1">
    <source>
        <dbReference type="ARBA" id="ARBA00001974"/>
    </source>
</evidence>
<evidence type="ECO:0000313" key="8">
    <source>
        <dbReference type="EMBL" id="MFD0780594.1"/>
    </source>
</evidence>
<dbReference type="EMBL" id="JBHTIM010000001">
    <property type="protein sequence ID" value="MFD0780594.1"/>
    <property type="molecule type" value="Genomic_DNA"/>
</dbReference>
<evidence type="ECO:0000256" key="2">
    <source>
        <dbReference type="ARBA" id="ARBA00009347"/>
    </source>
</evidence>
<dbReference type="InterPro" id="IPR009100">
    <property type="entry name" value="AcylCoA_DH/oxidase_NM_dom_sf"/>
</dbReference>
<dbReference type="PANTHER" id="PTHR43884">
    <property type="entry name" value="ACYL-COA DEHYDROGENASE"/>
    <property type="match status" value="1"/>
</dbReference>